<sequence length="587" mass="64993">MARAFSSSLLIPANWPMGEKVLVLISLAKEEPSTKIKGETFPWSSSQLQLLATFPVVLGNPSPADIEASDKRAASLPAVRELNCPSPSIPADMKLFPKVQEPGVEIPFLNSSARALQGKAGCLFKDQLLLNSFTPEVSLVINIFRNPLLYSRVALPRGLGWKIWPVLLADKGMDLSEPQGLESIASDLTALLAHWSSSMAPKMYQREAVGVGAFQRKGNRALPEKSRPGRWTRSSPNSSKESEEWNEGSLPLNLFLSTSDKKKSPDLSLRPSTEILELKDQVRLTEEDCPLLLVFSTMPSSLPSVSEVKSNPGLDCRERQERFPSDPSRPNEQEAVGLESKEVLEAGKGTRSRKDYHNKYTLLPSSSYVNPSGTKDRITPVRRRPSLEKAESAVKREKAEQSLCRMSVQAAKTSISFTKEDLLLGDMKHNSPLYFTAYIKDVPVPRRHSTLSEDEHATLLGRPWIHDNHVVPSTLHQCFKYVDADNQIAKQTKVLKEKNSASIGSKPGYYLRDKLSSGLIDASFSFADSLSLGSSLNGENEFYSKTGCYLTTSLSLVPLFPTLSSLASFREDEEDETGDRSYLKKFP</sequence>
<evidence type="ECO:0000313" key="2">
    <source>
        <dbReference type="EMBL" id="KAG6467795.1"/>
    </source>
</evidence>
<name>A0A8J5C622_ZINOF</name>
<geneLocation type="mitochondrion" evidence="2"/>
<protein>
    <submittedName>
        <fullName evidence="2">Uncharacterized protein</fullName>
    </submittedName>
</protein>
<evidence type="ECO:0000256" key="1">
    <source>
        <dbReference type="SAM" id="MobiDB-lite"/>
    </source>
</evidence>
<keyword evidence="2" id="KW-0496">Mitochondrion</keyword>
<feature type="region of interest" description="Disordered" evidence="1">
    <location>
        <begin position="302"/>
        <end position="399"/>
    </location>
</feature>
<reference evidence="2 3" key="1">
    <citation type="submission" date="2020-08" db="EMBL/GenBank/DDBJ databases">
        <title>Plant Genome Project.</title>
        <authorList>
            <person name="Zhang R.-G."/>
        </authorList>
    </citation>
    <scope>NUCLEOTIDE SEQUENCE [LARGE SCALE GENOMIC DNA]</scope>
    <source>
        <tissue evidence="2">Rhizome</tissue>
    </source>
</reference>
<organism evidence="2 3">
    <name type="scientific">Zingiber officinale</name>
    <name type="common">Ginger</name>
    <name type="synonym">Amomum zingiber</name>
    <dbReference type="NCBI Taxonomy" id="94328"/>
    <lineage>
        <taxon>Eukaryota</taxon>
        <taxon>Viridiplantae</taxon>
        <taxon>Streptophyta</taxon>
        <taxon>Embryophyta</taxon>
        <taxon>Tracheophyta</taxon>
        <taxon>Spermatophyta</taxon>
        <taxon>Magnoliopsida</taxon>
        <taxon>Liliopsida</taxon>
        <taxon>Zingiberales</taxon>
        <taxon>Zingiberaceae</taxon>
        <taxon>Zingiber</taxon>
    </lineage>
</organism>
<comment type="caution">
    <text evidence="2">The sequence shown here is derived from an EMBL/GenBank/DDBJ whole genome shotgun (WGS) entry which is preliminary data.</text>
</comment>
<dbReference type="Proteomes" id="UP000734854">
    <property type="component" value="Unassembled WGS sequence"/>
</dbReference>
<keyword evidence="3" id="KW-1185">Reference proteome</keyword>
<feature type="compositionally biased region" description="Polar residues" evidence="1">
    <location>
        <begin position="363"/>
        <end position="373"/>
    </location>
</feature>
<proteinExistence type="predicted"/>
<feature type="compositionally biased region" description="Basic and acidic residues" evidence="1">
    <location>
        <begin position="315"/>
        <end position="332"/>
    </location>
</feature>
<feature type="compositionally biased region" description="Basic and acidic residues" evidence="1">
    <location>
        <begin position="374"/>
        <end position="399"/>
    </location>
</feature>
<feature type="region of interest" description="Disordered" evidence="1">
    <location>
        <begin position="217"/>
        <end position="245"/>
    </location>
</feature>
<dbReference type="EMBL" id="JACMSC010000023">
    <property type="protein sequence ID" value="KAG6467795.1"/>
    <property type="molecule type" value="Genomic_DNA"/>
</dbReference>
<accession>A0A8J5C622</accession>
<dbReference type="AlphaFoldDB" id="A0A8J5C622"/>
<evidence type="ECO:0000313" key="3">
    <source>
        <dbReference type="Proteomes" id="UP000734854"/>
    </source>
</evidence>
<gene>
    <name evidence="2" type="ORF">ZIOFF_074308</name>
</gene>